<dbReference type="Pfam" id="PF05016">
    <property type="entry name" value="ParE_toxin"/>
    <property type="match status" value="1"/>
</dbReference>
<keyword evidence="1" id="KW-1277">Toxin-antitoxin system</keyword>
<dbReference type="SUPFAM" id="SSF143011">
    <property type="entry name" value="RelE-like"/>
    <property type="match status" value="1"/>
</dbReference>
<protein>
    <submittedName>
        <fullName evidence="2">Type II toxin-antitoxin system RelE/ParE family toxin</fullName>
    </submittedName>
</protein>
<dbReference type="PANTHER" id="PTHR38813:SF1">
    <property type="entry name" value="TOXIN RELE1-RELATED"/>
    <property type="match status" value="1"/>
</dbReference>
<dbReference type="Proteomes" id="UP001465153">
    <property type="component" value="Unassembled WGS sequence"/>
</dbReference>
<dbReference type="PANTHER" id="PTHR38813">
    <property type="match status" value="1"/>
</dbReference>
<dbReference type="Gene3D" id="3.30.2310.20">
    <property type="entry name" value="RelE-like"/>
    <property type="match status" value="1"/>
</dbReference>
<accession>A0ABQ0A6E0</accession>
<keyword evidence="3" id="KW-1185">Reference proteome</keyword>
<dbReference type="RefSeq" id="WP_353301905.1">
    <property type="nucleotide sequence ID" value="NZ_BAABWN010000003.1"/>
</dbReference>
<evidence type="ECO:0000256" key="1">
    <source>
        <dbReference type="ARBA" id="ARBA00022649"/>
    </source>
</evidence>
<dbReference type="EMBL" id="BAABWN010000003">
    <property type="protein sequence ID" value="GAA6167192.1"/>
    <property type="molecule type" value="Genomic_DNA"/>
</dbReference>
<reference evidence="2 3" key="1">
    <citation type="submission" date="2024-04" db="EMBL/GenBank/DDBJ databases">
        <title>Draft genome sequence of Sessilibacter corallicola NBRC 116591.</title>
        <authorList>
            <person name="Miyakawa T."/>
            <person name="Kusuya Y."/>
            <person name="Miura T."/>
        </authorList>
    </citation>
    <scope>NUCLEOTIDE SEQUENCE [LARGE SCALE GENOMIC DNA]</scope>
    <source>
        <strain evidence="2 3">KU-00831-HH</strain>
    </source>
</reference>
<comment type="caution">
    <text evidence="2">The sequence shown here is derived from an EMBL/GenBank/DDBJ whole genome shotgun (WGS) entry which is preliminary data.</text>
</comment>
<evidence type="ECO:0000313" key="2">
    <source>
        <dbReference type="EMBL" id="GAA6167192.1"/>
    </source>
</evidence>
<organism evidence="2 3">
    <name type="scientific">Sessilibacter corallicola</name>
    <dbReference type="NCBI Taxonomy" id="2904075"/>
    <lineage>
        <taxon>Bacteria</taxon>
        <taxon>Pseudomonadati</taxon>
        <taxon>Pseudomonadota</taxon>
        <taxon>Gammaproteobacteria</taxon>
        <taxon>Cellvibrionales</taxon>
        <taxon>Cellvibrionaceae</taxon>
        <taxon>Sessilibacter</taxon>
    </lineage>
</organism>
<sequence length="84" mass="10121">MYTVRFSKKAEKALKKIDHVMRRRVLQKMENLTTSPRSGPNIKTMQGFHNRFRYRVGDFRIVYEVIDSELVVWVLEADWRGNIY</sequence>
<name>A0ABQ0A6E0_9GAMM</name>
<proteinExistence type="predicted"/>
<dbReference type="InterPro" id="IPR035093">
    <property type="entry name" value="RelE/ParE_toxin_dom_sf"/>
</dbReference>
<dbReference type="InterPro" id="IPR052747">
    <property type="entry name" value="TA_system_RelE_toxin"/>
</dbReference>
<dbReference type="InterPro" id="IPR007712">
    <property type="entry name" value="RelE/ParE_toxin"/>
</dbReference>
<gene>
    <name evidence="2" type="ORF">NBRC116591_10020</name>
</gene>
<evidence type="ECO:0000313" key="3">
    <source>
        <dbReference type="Proteomes" id="UP001465153"/>
    </source>
</evidence>